<dbReference type="EMBL" id="HBGH01008038">
    <property type="protein sequence ID" value="CAD9232315.1"/>
    <property type="molecule type" value="Transcribed_RNA"/>
</dbReference>
<proteinExistence type="predicted"/>
<sequence length="99" mass="11295">MKHIMYHILKDGWSSLYPNVNRMRGKDRVMDWIGEMEYGSSYDPKTTHLHGKWCGLPGCFASSVAPQGPEIKSSFSSHIMFRMGQHKSTRVMVCSMTPV</sequence>
<protein>
    <submittedName>
        <fullName evidence="1">Uncharacterized protein</fullName>
    </submittedName>
</protein>
<reference evidence="1" key="1">
    <citation type="submission" date="2021-01" db="EMBL/GenBank/DDBJ databases">
        <authorList>
            <person name="Corre E."/>
            <person name="Pelletier E."/>
            <person name="Niang G."/>
            <person name="Scheremetjew M."/>
            <person name="Finn R."/>
            <person name="Kale V."/>
            <person name="Holt S."/>
            <person name="Cochrane G."/>
            <person name="Meng A."/>
            <person name="Brown T."/>
            <person name="Cohen L."/>
        </authorList>
    </citation>
    <scope>NUCLEOTIDE SEQUENCE</scope>
    <source>
        <strain evidence="1">SAG 36.94</strain>
    </source>
</reference>
<accession>A0A6T6C5D7</accession>
<evidence type="ECO:0000313" key="2">
    <source>
        <dbReference type="EMBL" id="CAD9232316.1"/>
    </source>
</evidence>
<evidence type="ECO:0000313" key="1">
    <source>
        <dbReference type="EMBL" id="CAD9232315.1"/>
    </source>
</evidence>
<dbReference type="EMBL" id="HBGH01008039">
    <property type="protein sequence ID" value="CAD9232316.1"/>
    <property type="molecule type" value="Transcribed_RNA"/>
</dbReference>
<name>A0A6T6C5D7_9RHOD</name>
<organism evidence="1">
    <name type="scientific">Compsopogon caeruleus</name>
    <dbReference type="NCBI Taxonomy" id="31354"/>
    <lineage>
        <taxon>Eukaryota</taxon>
        <taxon>Rhodophyta</taxon>
        <taxon>Compsopogonophyceae</taxon>
        <taxon>Compsopogonales</taxon>
        <taxon>Compsopogonaceae</taxon>
        <taxon>Compsopogon</taxon>
    </lineage>
</organism>
<gene>
    <name evidence="1" type="ORF">CCAE0312_LOCUS4396</name>
    <name evidence="2" type="ORF">CCAE0312_LOCUS4397</name>
</gene>
<dbReference type="AlphaFoldDB" id="A0A6T6C5D7"/>